<protein>
    <recommendedName>
        <fullName evidence="1">HMA domain-containing protein</fullName>
    </recommendedName>
</protein>
<dbReference type="Gene3D" id="3.30.70.100">
    <property type="match status" value="1"/>
</dbReference>
<dbReference type="InterPro" id="IPR036163">
    <property type="entry name" value="HMA_dom_sf"/>
</dbReference>
<dbReference type="AlphaFoldDB" id="A0A381RVW2"/>
<dbReference type="EMBL" id="UINC01002115">
    <property type="protein sequence ID" value="SUZ93063.1"/>
    <property type="molecule type" value="Genomic_DNA"/>
</dbReference>
<feature type="domain" description="HMA" evidence="1">
    <location>
        <begin position="24"/>
        <end position="83"/>
    </location>
</feature>
<dbReference type="Pfam" id="PF00403">
    <property type="entry name" value="HMA"/>
    <property type="match status" value="1"/>
</dbReference>
<name>A0A381RVW2_9ZZZZ</name>
<dbReference type="InterPro" id="IPR006121">
    <property type="entry name" value="HMA_dom"/>
</dbReference>
<reference evidence="2" key="1">
    <citation type="submission" date="2018-05" db="EMBL/GenBank/DDBJ databases">
        <authorList>
            <person name="Lanie J.A."/>
            <person name="Ng W.-L."/>
            <person name="Kazmierczak K.M."/>
            <person name="Andrzejewski T.M."/>
            <person name="Davidsen T.M."/>
            <person name="Wayne K.J."/>
            <person name="Tettelin H."/>
            <person name="Glass J.I."/>
            <person name="Rusch D."/>
            <person name="Podicherti R."/>
            <person name="Tsui H.-C.T."/>
            <person name="Winkler M.E."/>
        </authorList>
    </citation>
    <scope>NUCLEOTIDE SEQUENCE</scope>
</reference>
<dbReference type="SUPFAM" id="SSF55008">
    <property type="entry name" value="HMA, heavy metal-associated domain"/>
    <property type="match status" value="1"/>
</dbReference>
<dbReference type="GO" id="GO:0046872">
    <property type="term" value="F:metal ion binding"/>
    <property type="evidence" value="ECO:0007669"/>
    <property type="project" value="InterPro"/>
</dbReference>
<accession>A0A381RVW2</accession>
<sequence length="121" mass="13839">MKNILFTLIVLGCSSIFSQTEVETFFVDGVCGMCKDRIEKSCIKVKGIKMVNWNLDNRQIKVVYNTKKIDLPEIHSFIASIGHDTDMIKASEKSYNSLDECCKYRDETIVIDHKKKGINNN</sequence>
<evidence type="ECO:0000259" key="1">
    <source>
        <dbReference type="Pfam" id="PF00403"/>
    </source>
</evidence>
<gene>
    <name evidence="2" type="ORF">METZ01_LOCUS45917</name>
</gene>
<evidence type="ECO:0000313" key="2">
    <source>
        <dbReference type="EMBL" id="SUZ93063.1"/>
    </source>
</evidence>
<proteinExistence type="predicted"/>
<organism evidence="2">
    <name type="scientific">marine metagenome</name>
    <dbReference type="NCBI Taxonomy" id="408172"/>
    <lineage>
        <taxon>unclassified sequences</taxon>
        <taxon>metagenomes</taxon>
        <taxon>ecological metagenomes</taxon>
    </lineage>
</organism>